<comment type="caution">
    <text evidence="1">The sequence shown here is derived from an EMBL/GenBank/DDBJ whole genome shotgun (WGS) entry which is preliminary data.</text>
</comment>
<evidence type="ECO:0000313" key="1">
    <source>
        <dbReference type="EMBL" id="GMH31391.1"/>
    </source>
</evidence>
<organism evidence="1 2">
    <name type="scientific">Nepenthes gracilis</name>
    <name type="common">Slender pitcher plant</name>
    <dbReference type="NCBI Taxonomy" id="150966"/>
    <lineage>
        <taxon>Eukaryota</taxon>
        <taxon>Viridiplantae</taxon>
        <taxon>Streptophyta</taxon>
        <taxon>Embryophyta</taxon>
        <taxon>Tracheophyta</taxon>
        <taxon>Spermatophyta</taxon>
        <taxon>Magnoliopsida</taxon>
        <taxon>eudicotyledons</taxon>
        <taxon>Gunneridae</taxon>
        <taxon>Pentapetalae</taxon>
        <taxon>Caryophyllales</taxon>
        <taxon>Nepenthaceae</taxon>
        <taxon>Nepenthes</taxon>
    </lineage>
</organism>
<gene>
    <name evidence="1" type="ORF">Nepgr_033234</name>
</gene>
<dbReference type="EMBL" id="BSYO01000040">
    <property type="protein sequence ID" value="GMH31391.1"/>
    <property type="molecule type" value="Genomic_DNA"/>
</dbReference>
<evidence type="ECO:0000313" key="2">
    <source>
        <dbReference type="Proteomes" id="UP001279734"/>
    </source>
</evidence>
<keyword evidence="2" id="KW-1185">Reference proteome</keyword>
<accession>A0AAD3TLM1</accession>
<name>A0AAD3TLM1_NEPGR</name>
<protein>
    <submittedName>
        <fullName evidence="1">Uncharacterized protein</fullName>
    </submittedName>
</protein>
<dbReference type="AlphaFoldDB" id="A0AAD3TLM1"/>
<reference evidence="1" key="1">
    <citation type="submission" date="2023-05" db="EMBL/GenBank/DDBJ databases">
        <title>Nepenthes gracilis genome sequencing.</title>
        <authorList>
            <person name="Fukushima K."/>
        </authorList>
    </citation>
    <scope>NUCLEOTIDE SEQUENCE</scope>
    <source>
        <strain evidence="1">SING2019-196</strain>
    </source>
</reference>
<dbReference type="Proteomes" id="UP001279734">
    <property type="component" value="Unassembled WGS sequence"/>
</dbReference>
<sequence length="109" mass="11935">MAINELKSNTGGISVVVLGAKAALDAAQESSVSFPLLDDSIQRELLSRDELSDEDRCSSFFFKTIGSKIIEVASGHLPRRMARTPPCIRRSGPVTYHVLFQNVDGRTLQ</sequence>
<proteinExistence type="predicted"/>